<keyword evidence="4" id="KW-1185">Reference proteome</keyword>
<dbReference type="STRING" id="3880.G7L0N6"/>
<dbReference type="AlphaFoldDB" id="G7L0N6"/>
<dbReference type="Proteomes" id="UP000002051">
    <property type="component" value="Unassembled WGS sequence"/>
</dbReference>
<sequence length="75" mass="8662">MNFILLDDNCNLKLSDFGLSIASHQIRQDGLYDGTKVDLWFCVVILFVTGYSLRPKLYVTLKKKNCPKLYVALQY</sequence>
<proteinExistence type="predicted"/>
<dbReference type="SUPFAM" id="SSF56112">
    <property type="entry name" value="Protein kinase-like (PK-like)"/>
    <property type="match status" value="1"/>
</dbReference>
<evidence type="ECO:0000256" key="1">
    <source>
        <dbReference type="SAM" id="Phobius"/>
    </source>
</evidence>
<keyword evidence="1" id="KW-0812">Transmembrane</keyword>
<dbReference type="InterPro" id="IPR011009">
    <property type="entry name" value="Kinase-like_dom_sf"/>
</dbReference>
<keyword evidence="1" id="KW-0472">Membrane</keyword>
<dbReference type="EMBL" id="CM001223">
    <property type="protein sequence ID" value="AES81751.1"/>
    <property type="molecule type" value="Genomic_DNA"/>
</dbReference>
<gene>
    <name evidence="2" type="ordered locus">MTR_7g100190</name>
</gene>
<dbReference type="HOGENOM" id="CLU_2674885_0_0_1"/>
<dbReference type="EnsemblPlants" id="AES81751">
    <property type="protein sequence ID" value="AES81751"/>
    <property type="gene ID" value="MTR_7g100190"/>
</dbReference>
<name>G7L0N6_MEDTR</name>
<dbReference type="eggNOG" id="KOG0583">
    <property type="taxonomic scope" value="Eukaryota"/>
</dbReference>
<dbReference type="Gene3D" id="1.10.510.10">
    <property type="entry name" value="Transferase(Phosphotransferase) domain 1"/>
    <property type="match status" value="1"/>
</dbReference>
<organism evidence="2 4">
    <name type="scientific">Medicago truncatula</name>
    <name type="common">Barrel medic</name>
    <name type="synonym">Medicago tribuloides</name>
    <dbReference type="NCBI Taxonomy" id="3880"/>
    <lineage>
        <taxon>Eukaryota</taxon>
        <taxon>Viridiplantae</taxon>
        <taxon>Streptophyta</taxon>
        <taxon>Embryophyta</taxon>
        <taxon>Tracheophyta</taxon>
        <taxon>Spermatophyta</taxon>
        <taxon>Magnoliopsida</taxon>
        <taxon>eudicotyledons</taxon>
        <taxon>Gunneridae</taxon>
        <taxon>Pentapetalae</taxon>
        <taxon>rosids</taxon>
        <taxon>fabids</taxon>
        <taxon>Fabales</taxon>
        <taxon>Fabaceae</taxon>
        <taxon>Papilionoideae</taxon>
        <taxon>50 kb inversion clade</taxon>
        <taxon>NPAAA clade</taxon>
        <taxon>Hologalegina</taxon>
        <taxon>IRL clade</taxon>
        <taxon>Trifolieae</taxon>
        <taxon>Medicago</taxon>
    </lineage>
</organism>
<protein>
    <submittedName>
        <fullName evidence="2">CBL-interacting Serine/Threonine-kinase, putative</fullName>
    </submittedName>
</protein>
<evidence type="ECO:0000313" key="4">
    <source>
        <dbReference type="Proteomes" id="UP000002051"/>
    </source>
</evidence>
<dbReference type="PaxDb" id="3880-AES81751"/>
<feature type="transmembrane region" description="Helical" evidence="1">
    <location>
        <begin position="37"/>
        <end position="54"/>
    </location>
</feature>
<reference evidence="2 4" key="1">
    <citation type="journal article" date="2011" name="Nature">
        <title>The Medicago genome provides insight into the evolution of rhizobial symbioses.</title>
        <authorList>
            <person name="Young N.D."/>
            <person name="Debelle F."/>
            <person name="Oldroyd G.E."/>
            <person name="Geurts R."/>
            <person name="Cannon S.B."/>
            <person name="Udvardi M.K."/>
            <person name="Benedito V.A."/>
            <person name="Mayer K.F."/>
            <person name="Gouzy J."/>
            <person name="Schoof H."/>
            <person name="Van de Peer Y."/>
            <person name="Proost S."/>
            <person name="Cook D.R."/>
            <person name="Meyers B.C."/>
            <person name="Spannagl M."/>
            <person name="Cheung F."/>
            <person name="De Mita S."/>
            <person name="Krishnakumar V."/>
            <person name="Gundlach H."/>
            <person name="Zhou S."/>
            <person name="Mudge J."/>
            <person name="Bharti A.K."/>
            <person name="Murray J.D."/>
            <person name="Naoumkina M.A."/>
            <person name="Rosen B."/>
            <person name="Silverstein K.A."/>
            <person name="Tang H."/>
            <person name="Rombauts S."/>
            <person name="Zhao P.X."/>
            <person name="Zhou P."/>
            <person name="Barbe V."/>
            <person name="Bardou P."/>
            <person name="Bechner M."/>
            <person name="Bellec A."/>
            <person name="Berger A."/>
            <person name="Berges H."/>
            <person name="Bidwell S."/>
            <person name="Bisseling T."/>
            <person name="Choisne N."/>
            <person name="Couloux A."/>
            <person name="Denny R."/>
            <person name="Deshpande S."/>
            <person name="Dai X."/>
            <person name="Doyle J.J."/>
            <person name="Dudez A.M."/>
            <person name="Farmer A.D."/>
            <person name="Fouteau S."/>
            <person name="Franken C."/>
            <person name="Gibelin C."/>
            <person name="Gish J."/>
            <person name="Goldstein S."/>
            <person name="Gonzalez A.J."/>
            <person name="Green P.J."/>
            <person name="Hallab A."/>
            <person name="Hartog M."/>
            <person name="Hua A."/>
            <person name="Humphray S.J."/>
            <person name="Jeong D.H."/>
            <person name="Jing Y."/>
            <person name="Jocker A."/>
            <person name="Kenton S.M."/>
            <person name="Kim D.J."/>
            <person name="Klee K."/>
            <person name="Lai H."/>
            <person name="Lang C."/>
            <person name="Lin S."/>
            <person name="Macmil S.L."/>
            <person name="Magdelenat G."/>
            <person name="Matthews L."/>
            <person name="McCorrison J."/>
            <person name="Monaghan E.L."/>
            <person name="Mun J.H."/>
            <person name="Najar F.Z."/>
            <person name="Nicholson C."/>
            <person name="Noirot C."/>
            <person name="O'Bleness M."/>
            <person name="Paule C.R."/>
            <person name="Poulain J."/>
            <person name="Prion F."/>
            <person name="Qin B."/>
            <person name="Qu C."/>
            <person name="Retzel E.F."/>
            <person name="Riddle C."/>
            <person name="Sallet E."/>
            <person name="Samain S."/>
            <person name="Samson N."/>
            <person name="Sanders I."/>
            <person name="Saurat O."/>
            <person name="Scarpelli C."/>
            <person name="Schiex T."/>
            <person name="Segurens B."/>
            <person name="Severin A.J."/>
            <person name="Sherrier D.J."/>
            <person name="Shi R."/>
            <person name="Sims S."/>
            <person name="Singer S.R."/>
            <person name="Sinharoy S."/>
            <person name="Sterck L."/>
            <person name="Viollet A."/>
            <person name="Wang B.B."/>
            <person name="Wang K."/>
            <person name="Wang M."/>
            <person name="Wang X."/>
            <person name="Warfsmann J."/>
            <person name="Weissenbach J."/>
            <person name="White D.D."/>
            <person name="White J.D."/>
            <person name="Wiley G.B."/>
            <person name="Wincker P."/>
            <person name="Xing Y."/>
            <person name="Yang L."/>
            <person name="Yao Z."/>
            <person name="Ying F."/>
            <person name="Zhai J."/>
            <person name="Zhou L."/>
            <person name="Zuber A."/>
            <person name="Denarie J."/>
            <person name="Dixon R.A."/>
            <person name="May G.D."/>
            <person name="Schwartz D.C."/>
            <person name="Rogers J."/>
            <person name="Quetier F."/>
            <person name="Town C.D."/>
            <person name="Roe B.A."/>
        </authorList>
    </citation>
    <scope>NUCLEOTIDE SEQUENCE [LARGE SCALE GENOMIC DNA]</scope>
    <source>
        <strain evidence="2">A17</strain>
        <strain evidence="3 4">cv. Jemalong A17</strain>
    </source>
</reference>
<evidence type="ECO:0000313" key="2">
    <source>
        <dbReference type="EMBL" id="AES81751.1"/>
    </source>
</evidence>
<accession>G7L0N6</accession>
<evidence type="ECO:0000313" key="3">
    <source>
        <dbReference type="EnsemblPlants" id="AES81751"/>
    </source>
</evidence>
<keyword evidence="1" id="KW-1133">Transmembrane helix</keyword>
<reference evidence="3" key="3">
    <citation type="submission" date="2015-04" db="UniProtKB">
        <authorList>
            <consortium name="EnsemblPlants"/>
        </authorList>
    </citation>
    <scope>IDENTIFICATION</scope>
    <source>
        <strain evidence="3">cv. Jemalong A17</strain>
    </source>
</reference>
<reference evidence="2 4" key="2">
    <citation type="journal article" date="2014" name="BMC Genomics">
        <title>An improved genome release (version Mt4.0) for the model legume Medicago truncatula.</title>
        <authorList>
            <person name="Tang H."/>
            <person name="Krishnakumar V."/>
            <person name="Bidwell S."/>
            <person name="Rosen B."/>
            <person name="Chan A."/>
            <person name="Zhou S."/>
            <person name="Gentzbittel L."/>
            <person name="Childs K.L."/>
            <person name="Yandell M."/>
            <person name="Gundlach H."/>
            <person name="Mayer K.F."/>
            <person name="Schwartz D.C."/>
            <person name="Town C.D."/>
        </authorList>
    </citation>
    <scope>GENOME REANNOTATION</scope>
    <source>
        <strain evidence="2">A17</strain>
        <strain evidence="3 4">cv. Jemalong A17</strain>
    </source>
</reference>